<dbReference type="Proteomes" id="UP001143910">
    <property type="component" value="Unassembled WGS sequence"/>
</dbReference>
<reference evidence="1" key="1">
    <citation type="submission" date="2022-08" db="EMBL/GenBank/DDBJ databases">
        <title>Genome Sequence of Lecanicillium fungicola.</title>
        <authorList>
            <person name="Buettner E."/>
        </authorList>
    </citation>
    <scope>NUCLEOTIDE SEQUENCE</scope>
    <source>
        <strain evidence="1">Babe33</strain>
    </source>
</reference>
<comment type="caution">
    <text evidence="1">The sequence shown here is derived from an EMBL/GenBank/DDBJ whole genome shotgun (WGS) entry which is preliminary data.</text>
</comment>
<accession>A0ACC1NHH5</accession>
<gene>
    <name evidence="1" type="ORF">NQ176_g3783</name>
</gene>
<protein>
    <submittedName>
        <fullName evidence="1">Uncharacterized protein</fullName>
    </submittedName>
</protein>
<keyword evidence="2" id="KW-1185">Reference proteome</keyword>
<evidence type="ECO:0000313" key="2">
    <source>
        <dbReference type="Proteomes" id="UP001143910"/>
    </source>
</evidence>
<proteinExistence type="predicted"/>
<name>A0ACC1NHH5_9HYPO</name>
<organism evidence="1 2">
    <name type="scientific">Zarea fungicola</name>
    <dbReference type="NCBI Taxonomy" id="93591"/>
    <lineage>
        <taxon>Eukaryota</taxon>
        <taxon>Fungi</taxon>
        <taxon>Dikarya</taxon>
        <taxon>Ascomycota</taxon>
        <taxon>Pezizomycotina</taxon>
        <taxon>Sordariomycetes</taxon>
        <taxon>Hypocreomycetidae</taxon>
        <taxon>Hypocreales</taxon>
        <taxon>Cordycipitaceae</taxon>
        <taxon>Zarea</taxon>
    </lineage>
</organism>
<dbReference type="EMBL" id="JANJQO010000368">
    <property type="protein sequence ID" value="KAJ2978508.1"/>
    <property type="molecule type" value="Genomic_DNA"/>
</dbReference>
<evidence type="ECO:0000313" key="1">
    <source>
        <dbReference type="EMBL" id="KAJ2978508.1"/>
    </source>
</evidence>
<sequence length="593" mass="64141">MRLKTFLASQVVLQAGLWTAAQDIYSITQDAPFATGAIAEATATASLLPFSIDFLSLPDHQNQSAFDKYSTAQWKTTVAVYEESGQFDTLVSVSWPVGQGPGAEPLANGDVWSACVVAVPHLFETLNVASPGNGSCFDVIDKECMNFLVTEALSAYSDALIDQRYPTADVLAEACQYATRLPLISKCFGKSNDDISFIDGYGTSNPLNARPFLVSIDKYAPDGVFSNKTKVQSEVTTRAWPVIILLAQDNNVLQASFSCPSPRSPVDSQPELIPSPDGTCGGSIGYKCNNTKYFWGSCCSRDGFCGYSEEECSQALGCQPKYGLCDALVTVTTTKMPGTPTTATPTPTAAFRARTFYQQTCGGNIHNDVNVGKDGMCINTSCQVGGLDTAGEGYCPDGQVQVSYWQNEQCTGEWYGYEYTSRNSCKALWSQGWKFKSLYLRCTDKKNDCMSKGSCVADPEPSIGSCQTPPDTAMAFTAKSYYHNDCTGATHNDISVKSGSNGFCVNTDCQVASLNIAAAGDCPNGHVQISYWEQSNCQGQWYGYGYANRGTCRGLWSDGWNFKSIWMKCTDPAKDCVNQGTCKADPEPKSPKC</sequence>